<gene>
    <name evidence="1" type="ORF">WMO41_03035</name>
</gene>
<evidence type="ECO:0000313" key="2">
    <source>
        <dbReference type="Proteomes" id="UP001437460"/>
    </source>
</evidence>
<dbReference type="RefSeq" id="WP_349228510.1">
    <property type="nucleotide sequence ID" value="NZ_JBBMFJ010000004.1"/>
</dbReference>
<evidence type="ECO:0000313" key="1">
    <source>
        <dbReference type="EMBL" id="MEQ2562155.1"/>
    </source>
</evidence>
<dbReference type="Pfam" id="PF08902">
    <property type="entry name" value="DUF1848"/>
    <property type="match status" value="1"/>
</dbReference>
<reference evidence="1 2" key="1">
    <citation type="submission" date="2024-03" db="EMBL/GenBank/DDBJ databases">
        <title>Human intestinal bacterial collection.</title>
        <authorList>
            <person name="Pauvert C."/>
            <person name="Hitch T.C.A."/>
            <person name="Clavel T."/>
        </authorList>
    </citation>
    <scope>NUCLEOTIDE SEQUENCE [LARGE SCALE GENOMIC DNA]</scope>
    <source>
        <strain evidence="1 2">CLA-AP-H27</strain>
    </source>
</reference>
<proteinExistence type="predicted"/>
<keyword evidence="2" id="KW-1185">Reference proteome</keyword>
<comment type="caution">
    <text evidence="1">The sequence shown here is derived from an EMBL/GenBank/DDBJ whole genome shotgun (WGS) entry which is preliminary data.</text>
</comment>
<dbReference type="EMBL" id="JBBMFJ010000004">
    <property type="protein sequence ID" value="MEQ2562155.1"/>
    <property type="molecule type" value="Genomic_DNA"/>
</dbReference>
<name>A0ABV1HIL8_9FIRM</name>
<accession>A0ABV1HIL8</accession>
<dbReference type="Proteomes" id="UP001437460">
    <property type="component" value="Unassembled WGS sequence"/>
</dbReference>
<protein>
    <submittedName>
        <fullName evidence="1">DUF1848 domain-containing protein</fullName>
    </submittedName>
</protein>
<organism evidence="1 2">
    <name type="scientific">Ventrimonas faecis</name>
    <dbReference type="NCBI Taxonomy" id="3133170"/>
    <lineage>
        <taxon>Bacteria</taxon>
        <taxon>Bacillati</taxon>
        <taxon>Bacillota</taxon>
        <taxon>Clostridia</taxon>
        <taxon>Lachnospirales</taxon>
        <taxon>Lachnospiraceae</taxon>
        <taxon>Ventrimonas</taxon>
    </lineage>
</organism>
<sequence>MIIHTGMRTDIPAFYSEWFLNRLKAGYVLVRNPYNPNQVTRYRLSPDVVDLIAFCTKNPAPMLPHMDALKPYGQYWFVTITPYGTDIEPHVPCKENMMEDFQKLSELVGIDSIGWRYDPIFLDEKHSVAWHISEFETMARTLAGYTKTCVISFIDLYKKVERNFPEARTVSQKDRLAIGKELIQIAGQYGMTVKPCAEGSELAAYGADCSGCMTVETFETALHASLDVPKKNQNVKNRQCGCMLTADIGAYDTCGHLCRYCYANSNAALVRENRRKHDPNSPFLIGNAMPGDVIHEADQRSWIDRQMKLDLEGLFVS</sequence>
<dbReference type="InterPro" id="IPR014998">
    <property type="entry name" value="DUF1848"/>
</dbReference>